<accession>A0A6P8BDY2</accession>
<dbReference type="GO" id="GO:0006044">
    <property type="term" value="P:N-acetylglucosamine metabolic process"/>
    <property type="evidence" value="ECO:0007669"/>
    <property type="project" value="TreeGrafter"/>
</dbReference>
<dbReference type="PANTHER" id="PTHR12224">
    <property type="entry name" value="BETA-1,4-MANNOSYL-GLYCOPROTEIN BETA-1,4-N-ACETYLGLUCOSAMINYL-TRANSFERASE"/>
    <property type="match status" value="1"/>
</dbReference>
<gene>
    <name evidence="3" type="ORF">PgNI_04869</name>
</gene>
<feature type="chain" id="PRO_5028335669" description="Glycosyl transferase family 17 protein" evidence="1">
    <location>
        <begin position="29"/>
        <end position="370"/>
    </location>
</feature>
<keyword evidence="2" id="KW-1185">Reference proteome</keyword>
<feature type="signal peptide" evidence="1">
    <location>
        <begin position="1"/>
        <end position="28"/>
    </location>
</feature>
<reference evidence="3" key="1">
    <citation type="journal article" date="2019" name="Mol. Biol. Evol.">
        <title>Blast fungal genomes show frequent chromosomal changes, gene gains and losses, and effector gene turnover.</title>
        <authorList>
            <person name="Gomez Luciano L.B."/>
            <person name="Jason Tsai I."/>
            <person name="Chuma I."/>
            <person name="Tosa Y."/>
            <person name="Chen Y.H."/>
            <person name="Li J.Y."/>
            <person name="Li M.Y."/>
            <person name="Jade Lu M.Y."/>
            <person name="Nakayashiki H."/>
            <person name="Li W.H."/>
        </authorList>
    </citation>
    <scope>NUCLEOTIDE SEQUENCE</scope>
    <source>
        <strain evidence="3">NI907</strain>
    </source>
</reference>
<keyword evidence="1" id="KW-0732">Signal</keyword>
<proteinExistence type="predicted"/>
<evidence type="ECO:0000313" key="2">
    <source>
        <dbReference type="Proteomes" id="UP000515153"/>
    </source>
</evidence>
<organism evidence="2 3">
    <name type="scientific">Pyricularia grisea</name>
    <name type="common">Crabgrass-specific blast fungus</name>
    <name type="synonym">Magnaporthe grisea</name>
    <dbReference type="NCBI Taxonomy" id="148305"/>
    <lineage>
        <taxon>Eukaryota</taxon>
        <taxon>Fungi</taxon>
        <taxon>Dikarya</taxon>
        <taxon>Ascomycota</taxon>
        <taxon>Pezizomycotina</taxon>
        <taxon>Sordariomycetes</taxon>
        <taxon>Sordariomycetidae</taxon>
        <taxon>Magnaporthales</taxon>
        <taxon>Pyriculariaceae</taxon>
        <taxon>Pyricularia</taxon>
    </lineage>
</organism>
<dbReference type="AlphaFoldDB" id="A0A6P8BDY2"/>
<dbReference type="InterPro" id="IPR006813">
    <property type="entry name" value="Glyco_trans_17"/>
</dbReference>
<evidence type="ECO:0008006" key="4">
    <source>
        <dbReference type="Google" id="ProtNLM"/>
    </source>
</evidence>
<dbReference type="Pfam" id="PF04724">
    <property type="entry name" value="Glyco_transf_17"/>
    <property type="match status" value="1"/>
</dbReference>
<evidence type="ECO:0000313" key="3">
    <source>
        <dbReference type="RefSeq" id="XP_030985382.1"/>
    </source>
</evidence>
<reference evidence="3" key="3">
    <citation type="submission" date="2025-08" db="UniProtKB">
        <authorList>
            <consortium name="RefSeq"/>
        </authorList>
    </citation>
    <scope>IDENTIFICATION</scope>
    <source>
        <strain evidence="3">NI907</strain>
    </source>
</reference>
<dbReference type="KEGG" id="pgri:PgNI_04869"/>
<dbReference type="Proteomes" id="UP000515153">
    <property type="component" value="Unplaced"/>
</dbReference>
<sequence length="370" mass="42727">MAPIRKLRVLVLAPIATLLVFLWHRKQADVINDTMSSSPPSTTHRVSVDMFHQNPGLPDAALCRLHGWRPYQTPASGRPRKVYDLFMINTELEWLEIRLNTSYHEVDHFIVVEAPLTFTGLPKPLIIKENWERFAPYHDKLIYHELQYPPGYDPPRPWDREDLQRDAMLTQVFPGLEGGESRPQQGDVIIVADVDEVVRPETLRLLRACAFPRRLTLRSRFYYYSFEFLHRGPEWAHPQATTYAGSVDATIKPTNLRNGDGGPAPLIYFDKDDLWNAGWHCSSCYATMGEVLTKMASFSHVSLNQDFFRDRNRIADRVREGLDLWSRPGQIYDRIKDNTDLPPFVLNHKDRFVHLLDRSGKSAGFSDYPP</sequence>
<protein>
    <recommendedName>
        <fullName evidence="4">Glycosyl transferase family 17 protein</fullName>
    </recommendedName>
</protein>
<dbReference type="PANTHER" id="PTHR12224:SF0">
    <property type="entry name" value="BETA-1,4-MANNOSYL-GLYCOPROTEIN 4-BETA-N-ACETYLGLUCOSAMINYLTRANSFERASE"/>
    <property type="match status" value="1"/>
</dbReference>
<dbReference type="RefSeq" id="XP_030985382.1">
    <property type="nucleotide sequence ID" value="XM_031124910.1"/>
</dbReference>
<reference evidence="3" key="2">
    <citation type="submission" date="2019-10" db="EMBL/GenBank/DDBJ databases">
        <authorList>
            <consortium name="NCBI Genome Project"/>
        </authorList>
    </citation>
    <scope>NUCLEOTIDE SEQUENCE</scope>
    <source>
        <strain evidence="3">NI907</strain>
    </source>
</reference>
<dbReference type="GO" id="GO:0016020">
    <property type="term" value="C:membrane"/>
    <property type="evidence" value="ECO:0007669"/>
    <property type="project" value="InterPro"/>
</dbReference>
<evidence type="ECO:0000256" key="1">
    <source>
        <dbReference type="SAM" id="SignalP"/>
    </source>
</evidence>
<name>A0A6P8BDY2_PYRGI</name>
<dbReference type="GeneID" id="41959819"/>
<dbReference type="GO" id="GO:0003830">
    <property type="term" value="F:beta-1,4-mannosylglycoprotein 4-beta-N-acetylglucosaminyltransferase activity"/>
    <property type="evidence" value="ECO:0007669"/>
    <property type="project" value="InterPro"/>
</dbReference>